<dbReference type="EMBL" id="JAGMUU010000002">
    <property type="protein sequence ID" value="KAH7159917.1"/>
    <property type="molecule type" value="Genomic_DNA"/>
</dbReference>
<keyword evidence="4" id="KW-1185">Reference proteome</keyword>
<organism evidence="3 4">
    <name type="scientific">Dactylonectria estremocensis</name>
    <dbReference type="NCBI Taxonomy" id="1079267"/>
    <lineage>
        <taxon>Eukaryota</taxon>
        <taxon>Fungi</taxon>
        <taxon>Dikarya</taxon>
        <taxon>Ascomycota</taxon>
        <taxon>Pezizomycotina</taxon>
        <taxon>Sordariomycetes</taxon>
        <taxon>Hypocreomycetidae</taxon>
        <taxon>Hypocreales</taxon>
        <taxon>Nectriaceae</taxon>
        <taxon>Dactylonectria</taxon>
    </lineage>
</organism>
<comment type="caution">
    <text evidence="3">The sequence shown here is derived from an EMBL/GenBank/DDBJ whole genome shotgun (WGS) entry which is preliminary data.</text>
</comment>
<proteinExistence type="predicted"/>
<evidence type="ECO:0000259" key="2">
    <source>
        <dbReference type="Pfam" id="PF11001"/>
    </source>
</evidence>
<feature type="domain" description="Subtelomeric hrmA-associated cluster protein AFUB-079030/YDR124W-like helical bundle" evidence="2">
    <location>
        <begin position="182"/>
        <end position="328"/>
    </location>
</feature>
<reference evidence="3" key="1">
    <citation type="journal article" date="2021" name="Nat. Commun.">
        <title>Genetic determinants of endophytism in the Arabidopsis root mycobiome.</title>
        <authorList>
            <person name="Mesny F."/>
            <person name="Miyauchi S."/>
            <person name="Thiergart T."/>
            <person name="Pickel B."/>
            <person name="Atanasova L."/>
            <person name="Karlsson M."/>
            <person name="Huettel B."/>
            <person name="Barry K.W."/>
            <person name="Haridas S."/>
            <person name="Chen C."/>
            <person name="Bauer D."/>
            <person name="Andreopoulos W."/>
            <person name="Pangilinan J."/>
            <person name="LaButti K."/>
            <person name="Riley R."/>
            <person name="Lipzen A."/>
            <person name="Clum A."/>
            <person name="Drula E."/>
            <person name="Henrissat B."/>
            <person name="Kohler A."/>
            <person name="Grigoriev I.V."/>
            <person name="Martin F.M."/>
            <person name="Hacquard S."/>
        </authorList>
    </citation>
    <scope>NUCLEOTIDE SEQUENCE</scope>
    <source>
        <strain evidence="3">MPI-CAGE-AT-0021</strain>
    </source>
</reference>
<dbReference type="Pfam" id="PF11001">
    <property type="entry name" value="AFUB_07903_YDR124W_hel"/>
    <property type="match status" value="1"/>
</dbReference>
<feature type="region of interest" description="Disordered" evidence="1">
    <location>
        <begin position="559"/>
        <end position="586"/>
    </location>
</feature>
<dbReference type="AlphaFoldDB" id="A0A9P9FCN4"/>
<dbReference type="InterPro" id="IPR021264">
    <property type="entry name" value="AFUB_079030/YDR124W-like"/>
</dbReference>
<name>A0A9P9FCN4_9HYPO</name>
<evidence type="ECO:0000313" key="4">
    <source>
        <dbReference type="Proteomes" id="UP000717696"/>
    </source>
</evidence>
<accession>A0A9P9FCN4</accession>
<evidence type="ECO:0000256" key="1">
    <source>
        <dbReference type="SAM" id="MobiDB-lite"/>
    </source>
</evidence>
<dbReference type="PANTHER" id="PTHR36102:SF1">
    <property type="entry name" value="YDR124W-LIKE HELICAL BUNDLE DOMAIN-CONTAINING PROTEIN"/>
    <property type="match status" value="1"/>
</dbReference>
<evidence type="ECO:0000313" key="3">
    <source>
        <dbReference type="EMBL" id="KAH7159917.1"/>
    </source>
</evidence>
<dbReference type="Proteomes" id="UP000717696">
    <property type="component" value="Unassembled WGS sequence"/>
</dbReference>
<protein>
    <recommendedName>
        <fullName evidence="2">Subtelomeric hrmA-associated cluster protein AFUB-079030/YDR124W-like helical bundle domain-containing protein</fullName>
    </recommendedName>
</protein>
<sequence length="586" mass="66238">MVRDWQRDHSRHHHYLGADRFANDGIDDNRFAETQDMHRRQPPMQIDEALRLHCSISAKRYFVVVISDDGKTLTFSGPKDSKLADEVVRQFFDVEKYQRVMESMDAGASPVVDESFGFDGGFYKPPVDLSVSRMPDRRRMSNYDEWDVAERQRRKRARARRLLTDEEDGPRVVSKMRRGIKIGSSKDTEDFYEIRLKGCQQSACKLMAKSWVKAVEPKKQSTHPYTGSDEKAPDWWPKPWGPTKEEKVRHKEPDHLYKRERVHLLIHILRMVMEPNHKQHPDIQKLNLNVKKLEEITTEALSAFFADNQNPANANKRPYLNEIFMVARQEERFRNGEIDATTEVFVMAEDKIPEVYSENDDGIILKHEEEDIAATKLATVHSLMPPAPDHGSNAALHGAPFLSDLPVRGTHYNPSMIHEITPEQHGFVEGSSISVGGQTSVHPTAGNIALDIGVATSQDSGRRPSIFSPPPDYSGQPGTSLYTQPWQPGSTASNTSTMYAFTQQQPNPSATTFVNPGVPMHQSQTYMGGSFDGVSRGYDPPQPSMFQARGVPQQTVHASPGYNYLTHDNRELPGAKIDPISRSNLH</sequence>
<dbReference type="OrthoDB" id="5338458at2759"/>
<dbReference type="InterPro" id="IPR047092">
    <property type="entry name" value="AFUB_07903/YDR124W-like_hel"/>
</dbReference>
<dbReference type="PANTHER" id="PTHR36102">
    <property type="entry name" value="CHROMOSOME 10, WHOLE GENOME SHOTGUN SEQUENCE"/>
    <property type="match status" value="1"/>
</dbReference>
<gene>
    <name evidence="3" type="ORF">B0J13DRAFT_116420</name>
</gene>